<evidence type="ECO:0000313" key="4">
    <source>
        <dbReference type="Proteomes" id="UP000335636"/>
    </source>
</evidence>
<dbReference type="Proteomes" id="UP000335636">
    <property type="component" value="Unassembled WGS sequence"/>
</dbReference>
<dbReference type="EMBL" id="WJEC01007815">
    <property type="protein sequence ID" value="KAF7466947.1"/>
    <property type="molecule type" value="Genomic_DNA"/>
</dbReference>
<dbReference type="Proteomes" id="UP000662637">
    <property type="component" value="Unassembled WGS sequence"/>
</dbReference>
<sequence>MAPERDPGYAELARLRLYLRDVDYSGPARPQSGSRSSAAAGCAHGNAAGTPGQCSSRRYRPRPSNCRHAPNYRLCHAPSYRSPPIHWVDQLLLCLPNASIAPDWQPIG</sequence>
<evidence type="ECO:0000313" key="3">
    <source>
        <dbReference type="EMBL" id="VTJ51707.1"/>
    </source>
</evidence>
<dbReference type="AlphaFoldDB" id="A0A5E4A3C7"/>
<reference evidence="3 4" key="1">
    <citation type="submission" date="2019-04" db="EMBL/GenBank/DDBJ databases">
        <authorList>
            <person name="Alioto T."/>
            <person name="Alioto T."/>
        </authorList>
    </citation>
    <scope>NUCLEOTIDE SEQUENCE [LARGE SCALE GENOMIC DNA]</scope>
</reference>
<gene>
    <name evidence="2" type="ORF">GHT09_001671</name>
    <name evidence="3" type="ORF">MONAX_5E038484</name>
</gene>
<keyword evidence="4" id="KW-1185">Reference proteome</keyword>
<feature type="compositionally biased region" description="Low complexity" evidence="1">
    <location>
        <begin position="26"/>
        <end position="49"/>
    </location>
</feature>
<organism evidence="3 4">
    <name type="scientific">Marmota monax</name>
    <name type="common">Woodchuck</name>
    <dbReference type="NCBI Taxonomy" id="9995"/>
    <lineage>
        <taxon>Eukaryota</taxon>
        <taxon>Metazoa</taxon>
        <taxon>Chordata</taxon>
        <taxon>Craniata</taxon>
        <taxon>Vertebrata</taxon>
        <taxon>Euteleostomi</taxon>
        <taxon>Mammalia</taxon>
        <taxon>Eutheria</taxon>
        <taxon>Euarchontoglires</taxon>
        <taxon>Glires</taxon>
        <taxon>Rodentia</taxon>
        <taxon>Sciuromorpha</taxon>
        <taxon>Sciuridae</taxon>
        <taxon>Xerinae</taxon>
        <taxon>Marmotini</taxon>
        <taxon>Marmota</taxon>
    </lineage>
</organism>
<evidence type="ECO:0000313" key="2">
    <source>
        <dbReference type="EMBL" id="KAF7466947.1"/>
    </source>
</evidence>
<accession>A0A5E4A3C7</accession>
<reference evidence="2" key="2">
    <citation type="submission" date="2020-08" db="EMBL/GenBank/DDBJ databases">
        <authorList>
            <person name="Shumante A."/>
            <person name="Zimin A.V."/>
            <person name="Puiu D."/>
            <person name="Salzberg S.L."/>
        </authorList>
    </citation>
    <scope>NUCLEOTIDE SEQUENCE</scope>
    <source>
        <strain evidence="2">WC2-LM</strain>
        <tissue evidence="2">Liver</tissue>
    </source>
</reference>
<dbReference type="EMBL" id="CABDUW010000008">
    <property type="protein sequence ID" value="VTJ51707.1"/>
    <property type="molecule type" value="Genomic_DNA"/>
</dbReference>
<evidence type="ECO:0000256" key="1">
    <source>
        <dbReference type="SAM" id="MobiDB-lite"/>
    </source>
</evidence>
<feature type="region of interest" description="Disordered" evidence="1">
    <location>
        <begin position="26"/>
        <end position="62"/>
    </location>
</feature>
<protein>
    <submittedName>
        <fullName evidence="3">Uncharacterized protein</fullName>
    </submittedName>
</protein>
<name>A0A5E4A3C7_MARMO</name>
<proteinExistence type="predicted"/>